<dbReference type="SUPFAM" id="SSF81383">
    <property type="entry name" value="F-box domain"/>
    <property type="match status" value="1"/>
</dbReference>
<name>A0A1R2BKM0_9CILI</name>
<dbReference type="Pfam" id="PF19270">
    <property type="entry name" value="FBO_C"/>
    <property type="match status" value="1"/>
</dbReference>
<dbReference type="InterPro" id="IPR045464">
    <property type="entry name" value="Hrt3/FBXO9_C"/>
</dbReference>
<dbReference type="Gene3D" id="1.20.1280.50">
    <property type="match status" value="1"/>
</dbReference>
<dbReference type="PANTHER" id="PTHR12874">
    <property type="entry name" value="F-BOX ONLY PROTEIN 48-RELATED"/>
    <property type="match status" value="1"/>
</dbReference>
<dbReference type="Proteomes" id="UP000187209">
    <property type="component" value="Unassembled WGS sequence"/>
</dbReference>
<protein>
    <submittedName>
        <fullName evidence="4">Uncharacterized protein</fullName>
    </submittedName>
</protein>
<sequence>MENTHTDIEQAIQRAQKESTARAILKLTGIFGGIFTRDQLLDALEISGFNVDDTAAYLQDRLPSEKKETNESQKNPEDQVDLALKESSLNTMNTENTIEGPKTGHLALEFSLSPIYINSEVPVFYIIDEILKEIFSFFSAGERARLCFVCKTWRMIDQTTGYLYKRDCHAHWVKTSRPQDNAFFYPFNNDNELWGEEYPKNYIDSAEYCKSFKSWRNMWVKRPKIRFNGIYISRIAYFRQGQANLDNLPSYHKVVFYRYLRFYSDFSVCCINTVKKPREYVRLVDKTNSECRLGEWGRSGKRVVMHLLAKNEIFTYQLDLKSSPGYYHDLLKLVKVQSRSAHSQEYSDLNVNNDAWPKWFKYLPIR</sequence>
<reference evidence="4 5" key="1">
    <citation type="submission" date="2016-11" db="EMBL/GenBank/DDBJ databases">
        <title>The macronuclear genome of Stentor coeruleus: a giant cell with tiny introns.</title>
        <authorList>
            <person name="Slabodnick M."/>
            <person name="Ruby J.G."/>
            <person name="Reiff S.B."/>
            <person name="Swart E.C."/>
            <person name="Gosai S."/>
            <person name="Prabakaran S."/>
            <person name="Witkowska E."/>
            <person name="Larue G.E."/>
            <person name="Fisher S."/>
            <person name="Freeman R.M."/>
            <person name="Gunawardena J."/>
            <person name="Chu W."/>
            <person name="Stover N.A."/>
            <person name="Gregory B.D."/>
            <person name="Nowacki M."/>
            <person name="Derisi J."/>
            <person name="Roy S.W."/>
            <person name="Marshall W.F."/>
            <person name="Sood P."/>
        </authorList>
    </citation>
    <scope>NUCLEOTIDE SEQUENCE [LARGE SCALE GENOMIC DNA]</scope>
    <source>
        <strain evidence="4">WM001</strain>
    </source>
</reference>
<dbReference type="GO" id="GO:0005737">
    <property type="term" value="C:cytoplasm"/>
    <property type="evidence" value="ECO:0007669"/>
    <property type="project" value="TreeGrafter"/>
</dbReference>
<feature type="domain" description="F-box protein Hrt3/FBXO9 C-terminal" evidence="3">
    <location>
        <begin position="213"/>
        <end position="339"/>
    </location>
</feature>
<feature type="domain" description="F-box" evidence="2">
    <location>
        <begin position="128"/>
        <end position="155"/>
    </location>
</feature>
<evidence type="ECO:0000313" key="5">
    <source>
        <dbReference type="Proteomes" id="UP000187209"/>
    </source>
</evidence>
<accession>A0A1R2BKM0</accession>
<organism evidence="4 5">
    <name type="scientific">Stentor coeruleus</name>
    <dbReference type="NCBI Taxonomy" id="5963"/>
    <lineage>
        <taxon>Eukaryota</taxon>
        <taxon>Sar</taxon>
        <taxon>Alveolata</taxon>
        <taxon>Ciliophora</taxon>
        <taxon>Postciliodesmatophora</taxon>
        <taxon>Heterotrichea</taxon>
        <taxon>Heterotrichida</taxon>
        <taxon>Stentoridae</taxon>
        <taxon>Stentor</taxon>
    </lineage>
</organism>
<dbReference type="GO" id="GO:0031146">
    <property type="term" value="P:SCF-dependent proteasomal ubiquitin-dependent protein catabolic process"/>
    <property type="evidence" value="ECO:0007669"/>
    <property type="project" value="TreeGrafter"/>
</dbReference>
<evidence type="ECO:0000259" key="3">
    <source>
        <dbReference type="Pfam" id="PF19270"/>
    </source>
</evidence>
<dbReference type="OrthoDB" id="2117972at2759"/>
<dbReference type="PANTHER" id="PTHR12874:SF9">
    <property type="entry name" value="F-BOX ONLY PROTEIN 48"/>
    <property type="match status" value="1"/>
</dbReference>
<keyword evidence="5" id="KW-1185">Reference proteome</keyword>
<evidence type="ECO:0000259" key="2">
    <source>
        <dbReference type="Pfam" id="PF00646"/>
    </source>
</evidence>
<dbReference type="Pfam" id="PF00646">
    <property type="entry name" value="F-box"/>
    <property type="match status" value="1"/>
</dbReference>
<dbReference type="AlphaFoldDB" id="A0A1R2BKM0"/>
<evidence type="ECO:0000313" key="4">
    <source>
        <dbReference type="EMBL" id="OMJ77309.1"/>
    </source>
</evidence>
<comment type="caution">
    <text evidence="4">The sequence shown here is derived from an EMBL/GenBank/DDBJ whole genome shotgun (WGS) entry which is preliminary data.</text>
</comment>
<gene>
    <name evidence="4" type="ORF">SteCoe_23135</name>
</gene>
<dbReference type="GO" id="GO:0019005">
    <property type="term" value="C:SCF ubiquitin ligase complex"/>
    <property type="evidence" value="ECO:0007669"/>
    <property type="project" value="TreeGrafter"/>
</dbReference>
<dbReference type="InterPro" id="IPR036047">
    <property type="entry name" value="F-box-like_dom_sf"/>
</dbReference>
<evidence type="ECO:0000256" key="1">
    <source>
        <dbReference type="ARBA" id="ARBA00022786"/>
    </source>
</evidence>
<dbReference type="CDD" id="cd09917">
    <property type="entry name" value="F-box_SF"/>
    <property type="match status" value="1"/>
</dbReference>
<keyword evidence="1" id="KW-0833">Ubl conjugation pathway</keyword>
<proteinExistence type="predicted"/>
<dbReference type="InterPro" id="IPR001810">
    <property type="entry name" value="F-box_dom"/>
</dbReference>
<dbReference type="EMBL" id="MPUH01000582">
    <property type="protein sequence ID" value="OMJ77309.1"/>
    <property type="molecule type" value="Genomic_DNA"/>
</dbReference>